<dbReference type="Pfam" id="PF00106">
    <property type="entry name" value="adh_short"/>
    <property type="match status" value="1"/>
</dbReference>
<dbReference type="PRINTS" id="PR00081">
    <property type="entry name" value="GDHRDH"/>
</dbReference>
<protein>
    <submittedName>
        <fullName evidence="3">Oxidoreductase, short-chain dehydrogenase family</fullName>
    </submittedName>
</protein>
<organism evidence="3 4">
    <name type="scientific">Venustampulla echinocandica</name>
    <dbReference type="NCBI Taxonomy" id="2656787"/>
    <lineage>
        <taxon>Eukaryota</taxon>
        <taxon>Fungi</taxon>
        <taxon>Dikarya</taxon>
        <taxon>Ascomycota</taxon>
        <taxon>Pezizomycotina</taxon>
        <taxon>Leotiomycetes</taxon>
        <taxon>Helotiales</taxon>
        <taxon>Pleuroascaceae</taxon>
        <taxon>Venustampulla</taxon>
    </lineage>
</organism>
<evidence type="ECO:0000313" key="3">
    <source>
        <dbReference type="EMBL" id="RDL36713.1"/>
    </source>
</evidence>
<dbReference type="InterPro" id="IPR002347">
    <property type="entry name" value="SDR_fam"/>
</dbReference>
<name>A0A370TMF3_9HELO</name>
<evidence type="ECO:0000256" key="2">
    <source>
        <dbReference type="ARBA" id="ARBA00023002"/>
    </source>
</evidence>
<proteinExistence type="inferred from homology"/>
<keyword evidence="2" id="KW-0560">Oxidoreductase</keyword>
<dbReference type="GeneID" id="43598914"/>
<accession>A0A370TMF3</accession>
<comment type="similarity">
    <text evidence="1">Belongs to the short-chain dehydrogenases/reductases (SDR) family.</text>
</comment>
<gene>
    <name evidence="3" type="ORF">BP5553_06065</name>
</gene>
<evidence type="ECO:0000313" key="4">
    <source>
        <dbReference type="Proteomes" id="UP000254866"/>
    </source>
</evidence>
<dbReference type="Gene3D" id="3.40.50.720">
    <property type="entry name" value="NAD(P)-binding Rossmann-like Domain"/>
    <property type="match status" value="1"/>
</dbReference>
<dbReference type="STRING" id="2656787.A0A370TMF3"/>
<dbReference type="OrthoDB" id="191139at2759"/>
<dbReference type="Proteomes" id="UP000254866">
    <property type="component" value="Unassembled WGS sequence"/>
</dbReference>
<dbReference type="RefSeq" id="XP_031869369.1">
    <property type="nucleotide sequence ID" value="XM_032014688.1"/>
</dbReference>
<comment type="caution">
    <text evidence="3">The sequence shown here is derived from an EMBL/GenBank/DDBJ whole genome shotgun (WGS) entry which is preliminary data.</text>
</comment>
<evidence type="ECO:0000256" key="1">
    <source>
        <dbReference type="ARBA" id="ARBA00006484"/>
    </source>
</evidence>
<keyword evidence="4" id="KW-1185">Reference proteome</keyword>
<dbReference type="GO" id="GO:0016491">
    <property type="term" value="F:oxidoreductase activity"/>
    <property type="evidence" value="ECO:0007669"/>
    <property type="project" value="UniProtKB-KW"/>
</dbReference>
<dbReference type="SUPFAM" id="SSF51735">
    <property type="entry name" value="NAD(P)-binding Rossmann-fold domains"/>
    <property type="match status" value="1"/>
</dbReference>
<dbReference type="PANTHER" id="PTHR24320">
    <property type="entry name" value="RETINOL DEHYDROGENASE"/>
    <property type="match status" value="1"/>
</dbReference>
<dbReference type="InterPro" id="IPR036291">
    <property type="entry name" value="NAD(P)-bd_dom_sf"/>
</dbReference>
<reference evidence="3 4" key="1">
    <citation type="journal article" date="2018" name="IMA Fungus">
        <title>IMA Genome-F 9: Draft genome sequence of Annulohypoxylon stygium, Aspergillus mulundensis, Berkeleyomyces basicola (syn. Thielaviopsis basicola), Ceratocystis smalleyi, two Cercospora beticola strains, Coleophoma cylindrospora, Fusarium fracticaudum, Phialophora cf. hyalina, and Morchella septimelata.</title>
        <authorList>
            <person name="Wingfield B.D."/>
            <person name="Bills G.F."/>
            <person name="Dong Y."/>
            <person name="Huang W."/>
            <person name="Nel W.J."/>
            <person name="Swalarsk-Parry B.S."/>
            <person name="Vaghefi N."/>
            <person name="Wilken P.M."/>
            <person name="An Z."/>
            <person name="de Beer Z.W."/>
            <person name="De Vos L."/>
            <person name="Chen L."/>
            <person name="Duong T.A."/>
            <person name="Gao Y."/>
            <person name="Hammerbacher A."/>
            <person name="Kikkert J.R."/>
            <person name="Li Y."/>
            <person name="Li H."/>
            <person name="Li K."/>
            <person name="Li Q."/>
            <person name="Liu X."/>
            <person name="Ma X."/>
            <person name="Naidoo K."/>
            <person name="Pethybridge S.J."/>
            <person name="Sun J."/>
            <person name="Steenkamp E.T."/>
            <person name="van der Nest M.A."/>
            <person name="van Wyk S."/>
            <person name="Wingfield M.J."/>
            <person name="Xiong C."/>
            <person name="Yue Q."/>
            <person name="Zhang X."/>
        </authorList>
    </citation>
    <scope>NUCLEOTIDE SEQUENCE [LARGE SCALE GENOMIC DNA]</scope>
    <source>
        <strain evidence="3 4">BP 5553</strain>
    </source>
</reference>
<dbReference type="EMBL" id="NPIC01000004">
    <property type="protein sequence ID" value="RDL36713.1"/>
    <property type="molecule type" value="Genomic_DNA"/>
</dbReference>
<dbReference type="PANTHER" id="PTHR24320:SF154">
    <property type="entry name" value="OXIDOREDUCTASE, SHORT-CHAIN DEHYDROGENASE_REDUCTASE FAMILY (AFU_ORTHOLOGUE AFUA_2G04560)"/>
    <property type="match status" value="1"/>
</dbReference>
<sequence>MPTLNGFADFNPDVDIPSLKDKVIFITGGTAGLGAASVEALARHDPAHIYFSGRNAKAGEALVDKVGNTKALAALTFIEMDLSSLSSVKAAARKFAHNRLDILICNAGILNVPPSLSKDGYEIFFATNHLGHAMLIQQLLPIMINTSEIEAADVRIVCLASPAWRMHPKGGVDFPKLTTVSDGVVGSFYRLGQSKLANIVYAAELARRYPNILSVSVHPGVTETGMITNLPPWRKTLVHGSLWMQGQSIMKQEQGILSQLWAAAGAKRSEIVNGAFYMPVGVLTTDKLDKTAKSEKLGTDLWEWTEQALGGVKGN</sequence>
<dbReference type="AlphaFoldDB" id="A0A370TMF3"/>